<dbReference type="InterPro" id="IPR008988">
    <property type="entry name" value="Transcriptional_repressor_C"/>
</dbReference>
<accession>A0ABW4NTC0</accession>
<dbReference type="InterPro" id="IPR004143">
    <property type="entry name" value="BPL_LPL_catalytic"/>
</dbReference>
<dbReference type="PANTHER" id="PTHR12835:SF5">
    <property type="entry name" value="BIOTIN--PROTEIN LIGASE"/>
    <property type="match status" value="1"/>
</dbReference>
<proteinExistence type="inferred from homology"/>
<dbReference type="PANTHER" id="PTHR12835">
    <property type="entry name" value="BIOTIN PROTEIN LIGASE"/>
    <property type="match status" value="1"/>
</dbReference>
<dbReference type="NCBIfam" id="NF008847">
    <property type="entry name" value="PRK11886.1-2"/>
    <property type="match status" value="1"/>
</dbReference>
<evidence type="ECO:0000256" key="3">
    <source>
        <dbReference type="ARBA" id="ARBA00022840"/>
    </source>
</evidence>
<keyword evidence="4 6" id="KW-0092">Biotin</keyword>
<keyword evidence="3 6" id="KW-0067">ATP-binding</keyword>
<comment type="function">
    <text evidence="6">Acts both as a biotin--[acetyl-CoA-carboxylase] ligase and a biotin-operon repressor. In the presence of ATP, BirA activates biotin to form the BirA-biotinyl-5'-adenylate (BirA-bio-5'-AMP or holoBirA) complex. HoloBirA can either transfer the biotinyl moiety to the biotin carboxyl carrier protein (BCCP) subunit of acetyl-CoA carboxylase, or bind to the biotin operator site and inhibit transcription of the operon.</text>
</comment>
<dbReference type="Pfam" id="PF02237">
    <property type="entry name" value="BPL_C"/>
    <property type="match status" value="1"/>
</dbReference>
<dbReference type="RefSeq" id="WP_101774803.1">
    <property type="nucleotide sequence ID" value="NZ_JBHUFP010000004.1"/>
</dbReference>
<dbReference type="InterPro" id="IPR030855">
    <property type="entry name" value="Bifunct_BirA"/>
</dbReference>
<evidence type="ECO:0000313" key="9">
    <source>
        <dbReference type="Proteomes" id="UP001597420"/>
    </source>
</evidence>
<feature type="binding site" evidence="6">
    <location>
        <begin position="109"/>
        <end position="111"/>
    </location>
    <ligand>
        <name>biotin</name>
        <dbReference type="ChEBI" id="CHEBI:57586"/>
    </ligand>
</feature>
<dbReference type="CDD" id="cd16442">
    <property type="entry name" value="BPL"/>
    <property type="match status" value="1"/>
</dbReference>
<dbReference type="Gene3D" id="2.30.30.100">
    <property type="match status" value="1"/>
</dbReference>
<dbReference type="EMBL" id="JBHUFP010000004">
    <property type="protein sequence ID" value="MFD1805550.1"/>
    <property type="molecule type" value="Genomic_DNA"/>
</dbReference>
<keyword evidence="1 6" id="KW-0436">Ligase</keyword>
<feature type="binding site" evidence="6">
    <location>
        <position position="175"/>
    </location>
    <ligand>
        <name>biotin</name>
        <dbReference type="ChEBI" id="CHEBI:57586"/>
    </ligand>
</feature>
<dbReference type="SUPFAM" id="SSF55681">
    <property type="entry name" value="Class II aaRS and biotin synthetases"/>
    <property type="match status" value="1"/>
</dbReference>
<dbReference type="NCBIfam" id="TIGR00121">
    <property type="entry name" value="birA_ligase"/>
    <property type="match status" value="1"/>
</dbReference>
<dbReference type="SUPFAM" id="SSF50037">
    <property type="entry name" value="C-terminal domain of transcriptional repressors"/>
    <property type="match status" value="1"/>
</dbReference>
<evidence type="ECO:0000256" key="1">
    <source>
        <dbReference type="ARBA" id="ARBA00022598"/>
    </source>
</evidence>
<dbReference type="InterPro" id="IPR003142">
    <property type="entry name" value="BPL_C"/>
</dbReference>
<keyword evidence="9" id="KW-1185">Reference proteome</keyword>
<dbReference type="Gene3D" id="3.30.930.10">
    <property type="entry name" value="Bira Bifunctional Protein, Domain 2"/>
    <property type="match status" value="1"/>
</dbReference>
<dbReference type="InterPro" id="IPR045864">
    <property type="entry name" value="aa-tRNA-synth_II/BPL/LPL"/>
</dbReference>
<keyword evidence="6" id="KW-0238">DNA-binding</keyword>
<protein>
    <recommendedName>
        <fullName evidence="6">Bifunctional ligase/repressor BirA</fullName>
    </recommendedName>
    <alternativeName>
        <fullName evidence="6">Biotin operon repressor</fullName>
    </alternativeName>
    <alternativeName>
        <fullName evidence="6">Biotin--[acetyl-CoA-carboxylase] ligase</fullName>
        <ecNumber evidence="6">6.3.4.15</ecNumber>
    </alternativeName>
    <alternativeName>
        <fullName evidence="6">Biotin--protein ligase</fullName>
    </alternativeName>
    <alternativeName>
        <fullName evidence="6">Biotin-[acetyl-CoA carboxylase] synthetase</fullName>
    </alternativeName>
</protein>
<feature type="domain" description="BPL/LPL catalytic" evidence="7">
    <location>
        <begin position="59"/>
        <end position="245"/>
    </location>
</feature>
<dbReference type="GO" id="GO:0004077">
    <property type="term" value="F:biotin--[biotin carboxyl-carrier protein] ligase activity"/>
    <property type="evidence" value="ECO:0007669"/>
    <property type="project" value="UniProtKB-EC"/>
</dbReference>
<comment type="catalytic activity">
    <reaction evidence="5 6">
        <text>biotin + L-lysyl-[protein] + ATP = N(6)-biotinyl-L-lysyl-[protein] + AMP + diphosphate + H(+)</text>
        <dbReference type="Rhea" id="RHEA:11756"/>
        <dbReference type="Rhea" id="RHEA-COMP:9752"/>
        <dbReference type="Rhea" id="RHEA-COMP:10505"/>
        <dbReference type="ChEBI" id="CHEBI:15378"/>
        <dbReference type="ChEBI" id="CHEBI:29969"/>
        <dbReference type="ChEBI" id="CHEBI:30616"/>
        <dbReference type="ChEBI" id="CHEBI:33019"/>
        <dbReference type="ChEBI" id="CHEBI:57586"/>
        <dbReference type="ChEBI" id="CHEBI:83144"/>
        <dbReference type="ChEBI" id="CHEBI:456215"/>
        <dbReference type="EC" id="6.3.4.15"/>
    </reaction>
</comment>
<gene>
    <name evidence="6 8" type="primary">birA</name>
    <name evidence="8" type="ORF">ACFSAV_04035</name>
</gene>
<keyword evidence="6" id="KW-0678">Repressor</keyword>
<feature type="binding site" evidence="6">
    <location>
        <begin position="82"/>
        <end position="84"/>
    </location>
    <ligand>
        <name>biotin</name>
        <dbReference type="ChEBI" id="CHEBI:57586"/>
    </ligand>
</feature>
<keyword evidence="6" id="KW-0804">Transcription</keyword>
<keyword evidence="6" id="KW-0805">Transcription regulation</keyword>
<evidence type="ECO:0000256" key="5">
    <source>
        <dbReference type="ARBA" id="ARBA00047846"/>
    </source>
</evidence>
<evidence type="ECO:0000259" key="7">
    <source>
        <dbReference type="PROSITE" id="PS51733"/>
    </source>
</evidence>
<feature type="DNA-binding region" description="H-T-H motif" evidence="6">
    <location>
        <begin position="16"/>
        <end position="35"/>
    </location>
</feature>
<dbReference type="HAMAP" id="MF_00978">
    <property type="entry name" value="Bifunct_BirA"/>
    <property type="match status" value="1"/>
</dbReference>
<reference evidence="9" key="1">
    <citation type="journal article" date="2019" name="Int. J. Syst. Evol. Microbiol.">
        <title>The Global Catalogue of Microorganisms (GCM) 10K type strain sequencing project: providing services to taxonomists for standard genome sequencing and annotation.</title>
        <authorList>
            <consortium name="The Broad Institute Genomics Platform"/>
            <consortium name="The Broad Institute Genome Sequencing Center for Infectious Disease"/>
            <person name="Wu L."/>
            <person name="Ma J."/>
        </authorList>
    </citation>
    <scope>NUCLEOTIDE SEQUENCE [LARGE SCALE GENOMIC DNA]</scope>
    <source>
        <strain evidence="9">CCM 7950</strain>
    </source>
</reference>
<dbReference type="EC" id="6.3.4.15" evidence="6"/>
<keyword evidence="2 6" id="KW-0547">Nucleotide-binding</keyword>
<dbReference type="PROSITE" id="PS51733">
    <property type="entry name" value="BPL_LPL_CATALYTIC"/>
    <property type="match status" value="1"/>
</dbReference>
<evidence type="ECO:0000256" key="4">
    <source>
        <dbReference type="ARBA" id="ARBA00023267"/>
    </source>
</evidence>
<dbReference type="Pfam" id="PF03099">
    <property type="entry name" value="BPL_LplA_LipB"/>
    <property type="match status" value="1"/>
</dbReference>
<evidence type="ECO:0000256" key="2">
    <source>
        <dbReference type="ARBA" id="ARBA00022741"/>
    </source>
</evidence>
<evidence type="ECO:0000256" key="6">
    <source>
        <dbReference type="HAMAP-Rule" id="MF_00978"/>
    </source>
</evidence>
<evidence type="ECO:0000313" key="8">
    <source>
        <dbReference type="EMBL" id="MFD1805550.1"/>
    </source>
</evidence>
<sequence>MHNLIDVLAQNERISLCKLTELLQCSEHLVLKQIAELEAQGIVIEKSAVDFRLIPQLARLDEAYLNHMLAPQKLIIKPVIHSTNQYLLDHIHQLETGTLCLAEYQTAGRGRRGRQWLSPFAGQIIMSMYWTVERTTNLEGLSLVVGMAIADTLKQFGAIGVTLKWPNDVLLNNRKLAGILIEIANSPNRLHNLVIGLGINLSLPKQQNSIDQPWAELIEVLPDIDRNQLIIVLVKNLTFYLDYFKDKGIDDQFKQRWLELDAYLGEEVSIISENHRTIGVEQGIDERGYIKIMTSEGVQYFNGGEVSLRKA</sequence>
<dbReference type="InterPro" id="IPR004408">
    <property type="entry name" value="Biotin_CoA_COase_ligase"/>
</dbReference>
<comment type="caution">
    <text evidence="8">The sequence shown here is derived from an EMBL/GenBank/DDBJ whole genome shotgun (WGS) entry which is preliminary data.</text>
</comment>
<feature type="binding site" evidence="6">
    <location>
        <position position="105"/>
    </location>
    <ligand>
        <name>biotin</name>
        <dbReference type="ChEBI" id="CHEBI:57586"/>
    </ligand>
</feature>
<name>A0ABW4NTC0_9PAST</name>
<comment type="similarity">
    <text evidence="6">Belongs to the biotin--protein ligase family.</text>
</comment>
<organism evidence="8 9">
    <name type="scientific">Pasteurella oralis</name>
    <dbReference type="NCBI Taxonomy" id="1071947"/>
    <lineage>
        <taxon>Bacteria</taxon>
        <taxon>Pseudomonadati</taxon>
        <taxon>Pseudomonadota</taxon>
        <taxon>Gammaproteobacteria</taxon>
        <taxon>Pasteurellales</taxon>
        <taxon>Pasteurellaceae</taxon>
        <taxon>Pasteurella</taxon>
    </lineage>
</organism>
<dbReference type="Proteomes" id="UP001597420">
    <property type="component" value="Unassembled WGS sequence"/>
</dbReference>